<reference evidence="9" key="2">
    <citation type="journal article" date="2024" name="Plant">
        <title>Genomic evolution and insights into agronomic trait innovations of Sesamum species.</title>
        <authorList>
            <person name="Miao H."/>
            <person name="Wang L."/>
            <person name="Qu L."/>
            <person name="Liu H."/>
            <person name="Sun Y."/>
            <person name="Le M."/>
            <person name="Wang Q."/>
            <person name="Wei S."/>
            <person name="Zheng Y."/>
            <person name="Lin W."/>
            <person name="Duan Y."/>
            <person name="Cao H."/>
            <person name="Xiong S."/>
            <person name="Wang X."/>
            <person name="Wei L."/>
            <person name="Li C."/>
            <person name="Ma Q."/>
            <person name="Ju M."/>
            <person name="Zhao R."/>
            <person name="Li G."/>
            <person name="Mu C."/>
            <person name="Tian Q."/>
            <person name="Mei H."/>
            <person name="Zhang T."/>
            <person name="Gao T."/>
            <person name="Zhang H."/>
        </authorList>
    </citation>
    <scope>NUCLEOTIDE SEQUENCE</scope>
    <source>
        <strain evidence="9">G01</strain>
    </source>
</reference>
<dbReference type="SUPFAM" id="SSF54171">
    <property type="entry name" value="DNA-binding domain"/>
    <property type="match status" value="1"/>
</dbReference>
<comment type="similarity">
    <text evidence="6">Belongs to the AP2/ERF transcription factor family. ERF subfamily.</text>
</comment>
<accession>A0AAW2PSD9</accession>
<evidence type="ECO:0000256" key="1">
    <source>
        <dbReference type="ARBA" id="ARBA00004123"/>
    </source>
</evidence>
<feature type="region of interest" description="Disordered" evidence="7">
    <location>
        <begin position="14"/>
        <end position="47"/>
    </location>
</feature>
<comment type="subcellular location">
    <subcellularLocation>
        <location evidence="1">Nucleus</location>
    </subcellularLocation>
</comment>
<protein>
    <submittedName>
        <fullName evidence="9">Dehydration-responsive element-binding protein 2G</fullName>
    </submittedName>
</protein>
<evidence type="ECO:0000256" key="2">
    <source>
        <dbReference type="ARBA" id="ARBA00023015"/>
    </source>
</evidence>
<dbReference type="GO" id="GO:0006950">
    <property type="term" value="P:response to stress"/>
    <property type="evidence" value="ECO:0007669"/>
    <property type="project" value="TreeGrafter"/>
</dbReference>
<dbReference type="CDD" id="cd00018">
    <property type="entry name" value="AP2"/>
    <property type="match status" value="1"/>
</dbReference>
<evidence type="ECO:0000256" key="5">
    <source>
        <dbReference type="ARBA" id="ARBA00023242"/>
    </source>
</evidence>
<keyword evidence="4" id="KW-0804">Transcription</keyword>
<dbReference type="InterPro" id="IPR016177">
    <property type="entry name" value="DNA-bd_dom_sf"/>
</dbReference>
<proteinExistence type="inferred from homology"/>
<dbReference type="GO" id="GO:0005634">
    <property type="term" value="C:nucleus"/>
    <property type="evidence" value="ECO:0007669"/>
    <property type="project" value="UniProtKB-SubCell"/>
</dbReference>
<evidence type="ECO:0000313" key="9">
    <source>
        <dbReference type="EMBL" id="KAL0358732.1"/>
    </source>
</evidence>
<dbReference type="Gene3D" id="3.30.730.10">
    <property type="entry name" value="AP2/ERF domain"/>
    <property type="match status" value="1"/>
</dbReference>
<dbReference type="GO" id="GO:0003700">
    <property type="term" value="F:DNA-binding transcription factor activity"/>
    <property type="evidence" value="ECO:0007669"/>
    <property type="project" value="InterPro"/>
</dbReference>
<dbReference type="PANTHER" id="PTHR31241">
    <property type="entry name" value="DEHYDRATION-RESPONSIVE ELEMENT-BINDING PROTEIN 2C"/>
    <property type="match status" value="1"/>
</dbReference>
<keyword evidence="5" id="KW-0539">Nucleus</keyword>
<feature type="domain" description="AP2/ERF" evidence="8">
    <location>
        <begin position="56"/>
        <end position="114"/>
    </location>
</feature>
<evidence type="ECO:0000256" key="6">
    <source>
        <dbReference type="ARBA" id="ARBA00024343"/>
    </source>
</evidence>
<feature type="compositionally biased region" description="Low complexity" evidence="7">
    <location>
        <begin position="88"/>
        <end position="104"/>
    </location>
</feature>
<evidence type="ECO:0000259" key="8">
    <source>
        <dbReference type="PROSITE" id="PS51032"/>
    </source>
</evidence>
<comment type="caution">
    <text evidence="9">The sequence shown here is derived from an EMBL/GenBank/DDBJ whole genome shotgun (WGS) entry which is preliminary data.</text>
</comment>
<keyword evidence="2" id="KW-0805">Transcription regulation</keyword>
<dbReference type="GO" id="GO:0000976">
    <property type="term" value="F:transcription cis-regulatory region binding"/>
    <property type="evidence" value="ECO:0007669"/>
    <property type="project" value="TreeGrafter"/>
</dbReference>
<dbReference type="SMART" id="SM00380">
    <property type="entry name" value="AP2"/>
    <property type="match status" value="1"/>
</dbReference>
<dbReference type="AlphaFoldDB" id="A0AAW2PSD9"/>
<evidence type="ECO:0000256" key="7">
    <source>
        <dbReference type="SAM" id="MobiDB-lite"/>
    </source>
</evidence>
<reference evidence="9" key="1">
    <citation type="submission" date="2020-06" db="EMBL/GenBank/DDBJ databases">
        <authorList>
            <person name="Li T."/>
            <person name="Hu X."/>
            <person name="Zhang T."/>
            <person name="Song X."/>
            <person name="Zhang H."/>
            <person name="Dai N."/>
            <person name="Sheng W."/>
            <person name="Hou X."/>
            <person name="Wei L."/>
        </authorList>
    </citation>
    <scope>NUCLEOTIDE SEQUENCE</scope>
    <source>
        <strain evidence="9">G01</strain>
        <tissue evidence="9">Leaf</tissue>
    </source>
</reference>
<dbReference type="Pfam" id="PF00847">
    <property type="entry name" value="AP2"/>
    <property type="match status" value="1"/>
</dbReference>
<dbReference type="EMBL" id="JACGWK010000004">
    <property type="protein sequence ID" value="KAL0358732.1"/>
    <property type="molecule type" value="Genomic_DNA"/>
</dbReference>
<feature type="region of interest" description="Disordered" evidence="7">
    <location>
        <begin position="87"/>
        <end position="113"/>
    </location>
</feature>
<dbReference type="PANTHER" id="PTHR31241:SF41">
    <property type="entry name" value="DEHYDRATION-RESPONSIVE ELEMENT-BINDING PROTEIN 2G-LIKE"/>
    <property type="match status" value="1"/>
</dbReference>
<dbReference type="GO" id="GO:0045893">
    <property type="term" value="P:positive regulation of DNA-templated transcription"/>
    <property type="evidence" value="ECO:0007669"/>
    <property type="project" value="TreeGrafter"/>
</dbReference>
<keyword evidence="3" id="KW-0238">DNA-binding</keyword>
<gene>
    <name evidence="9" type="ORF">Sangu_0722600</name>
</gene>
<dbReference type="PROSITE" id="PS51032">
    <property type="entry name" value="AP2_ERF"/>
    <property type="match status" value="1"/>
</dbReference>
<evidence type="ECO:0000256" key="4">
    <source>
        <dbReference type="ARBA" id="ARBA00023163"/>
    </source>
</evidence>
<name>A0AAW2PSD9_9LAMI</name>
<dbReference type="InterPro" id="IPR001471">
    <property type="entry name" value="AP2/ERF_dom"/>
</dbReference>
<organism evidence="9">
    <name type="scientific">Sesamum angustifolium</name>
    <dbReference type="NCBI Taxonomy" id="2727405"/>
    <lineage>
        <taxon>Eukaryota</taxon>
        <taxon>Viridiplantae</taxon>
        <taxon>Streptophyta</taxon>
        <taxon>Embryophyta</taxon>
        <taxon>Tracheophyta</taxon>
        <taxon>Spermatophyta</taxon>
        <taxon>Magnoliopsida</taxon>
        <taxon>eudicotyledons</taxon>
        <taxon>Gunneridae</taxon>
        <taxon>Pentapetalae</taxon>
        <taxon>asterids</taxon>
        <taxon>lamiids</taxon>
        <taxon>Lamiales</taxon>
        <taxon>Pedaliaceae</taxon>
        <taxon>Sesamum</taxon>
    </lineage>
</organism>
<sequence>MERSNRISVGVLPIAKEPILVPDGPSKPPPGKKPAVGRSRKGCMRGKGGPENALCTYRGVRQRTWGKWVAEIREPNRGARVWLGTFNTSSRPLRPTTTPPAASTGPPPSSISRPATAWTIFRREEKSVFDEANCMWETPAAPTLLDEKRSPNWLENYSQYDFMNSTISNWDDFQVPWAL</sequence>
<dbReference type="PRINTS" id="PR00367">
    <property type="entry name" value="ETHRSPELEMNT"/>
</dbReference>
<evidence type="ECO:0000256" key="3">
    <source>
        <dbReference type="ARBA" id="ARBA00023125"/>
    </source>
</evidence>
<dbReference type="InterPro" id="IPR036955">
    <property type="entry name" value="AP2/ERF_dom_sf"/>
</dbReference>